<protein>
    <recommendedName>
        <fullName evidence="3">Lipoprotein</fullName>
    </recommendedName>
</protein>
<gene>
    <name evidence="1" type="ORF">ACFPIE_02165</name>
</gene>
<sequence length="197" mass="21835">MTAPVYASDHLQMILARTFVPARGTRAAWLAAFSLAGCQSMVTPPGLTFPNAYEMTFDYGRDLTGEVLMFVYDQPAMMSAVMRRDSRNIEIGSFEEIFSCSWGDRCLVVGELEGPLVILAPPLDQVVADGWRIEVARNTMDRSSCDSYTASRTNDALRYQYVHCGGVGVIRMTTFDGPTKLREYELRSYIGVAAFPG</sequence>
<reference evidence="2" key="1">
    <citation type="journal article" date="2019" name="Int. J. Syst. Evol. Microbiol.">
        <title>The Global Catalogue of Microorganisms (GCM) 10K type strain sequencing project: providing services to taxonomists for standard genome sequencing and annotation.</title>
        <authorList>
            <consortium name="The Broad Institute Genomics Platform"/>
            <consortium name="The Broad Institute Genome Sequencing Center for Infectious Disease"/>
            <person name="Wu L."/>
            <person name="Ma J."/>
        </authorList>
    </citation>
    <scope>NUCLEOTIDE SEQUENCE [LARGE SCALE GENOMIC DNA]</scope>
    <source>
        <strain evidence="2">JCM 12125</strain>
    </source>
</reference>
<evidence type="ECO:0000313" key="1">
    <source>
        <dbReference type="EMBL" id="MFC5342700.1"/>
    </source>
</evidence>
<proteinExistence type="predicted"/>
<dbReference type="EMBL" id="JBHSLF010000002">
    <property type="protein sequence ID" value="MFC5342700.1"/>
    <property type="molecule type" value="Genomic_DNA"/>
</dbReference>
<dbReference type="Proteomes" id="UP001596152">
    <property type="component" value="Unassembled WGS sequence"/>
</dbReference>
<dbReference type="RefSeq" id="WP_374038621.1">
    <property type="nucleotide sequence ID" value="NZ_CP169082.1"/>
</dbReference>
<evidence type="ECO:0000313" key="2">
    <source>
        <dbReference type="Proteomes" id="UP001596152"/>
    </source>
</evidence>
<evidence type="ECO:0008006" key="3">
    <source>
        <dbReference type="Google" id="ProtNLM"/>
    </source>
</evidence>
<name>A0ABW0FLP8_9CAUL</name>
<organism evidence="1 2">
    <name type="scientific">Brevundimonas staleyi</name>
    <dbReference type="NCBI Taxonomy" id="74326"/>
    <lineage>
        <taxon>Bacteria</taxon>
        <taxon>Pseudomonadati</taxon>
        <taxon>Pseudomonadota</taxon>
        <taxon>Alphaproteobacteria</taxon>
        <taxon>Caulobacterales</taxon>
        <taxon>Caulobacteraceae</taxon>
        <taxon>Brevundimonas</taxon>
    </lineage>
</organism>
<keyword evidence="2" id="KW-1185">Reference proteome</keyword>
<accession>A0ABW0FLP8</accession>
<comment type="caution">
    <text evidence="1">The sequence shown here is derived from an EMBL/GenBank/DDBJ whole genome shotgun (WGS) entry which is preliminary data.</text>
</comment>